<dbReference type="NCBIfam" id="TIGR04296">
    <property type="entry name" value="PEFG-CTERM"/>
    <property type="match status" value="1"/>
</dbReference>
<sequence>MVAPISNMSTLYAAIAVFAILATGVSIPAYAQIIDAITVTTDQDSYEDGDIITVTGQVRDRLSGYPVTLQVIAANGNLVTVEQIDVSEDKTYGVEITAGGALWRSAGTYTIKVLYGTDTRTAETTFEFAGSAPGGPSGKTFKIEGSDDLITYSIRGGKVISITPDIDAKSLIIEIETTSSNGGELTITLPRSVIDSRFGADGMSGEDQDFIVLVDGSELLDSPAEVSTSRDRTLTIPFEDGTTQIEIIGTWVIPEFGAIAVIILAVAIISIIAVTSRSRLNILPKY</sequence>
<evidence type="ECO:0000256" key="1">
    <source>
        <dbReference type="SAM" id="Phobius"/>
    </source>
</evidence>
<comment type="caution">
    <text evidence="2">The sequence shown here is derived from an EMBL/GenBank/DDBJ whole genome shotgun (WGS) entry which is preliminary data.</text>
</comment>
<organism evidence="2 3">
    <name type="scientific">Candidatus Nitrosotenuis uzonensis</name>
    <dbReference type="NCBI Taxonomy" id="1407055"/>
    <lineage>
        <taxon>Archaea</taxon>
        <taxon>Nitrososphaerota</taxon>
        <taxon>Candidatus Nitrosotenuis</taxon>
    </lineage>
</organism>
<proteinExistence type="predicted"/>
<keyword evidence="1" id="KW-0812">Transmembrane</keyword>
<feature type="transmembrane region" description="Helical" evidence="1">
    <location>
        <begin position="256"/>
        <end position="275"/>
    </location>
</feature>
<evidence type="ECO:0000313" key="2">
    <source>
        <dbReference type="EMBL" id="CAE6494091.1"/>
    </source>
</evidence>
<gene>
    <name evidence="2" type="ORF">NUZ5A_50246</name>
</gene>
<dbReference type="EMBL" id="CAJNAQ010000005">
    <property type="protein sequence ID" value="CAE6494091.1"/>
    <property type="molecule type" value="Genomic_DNA"/>
</dbReference>
<dbReference type="InterPro" id="IPR027560">
    <property type="entry name" value="PEFG-CTERM"/>
</dbReference>
<protein>
    <recommendedName>
        <fullName evidence="4">PEFG-CTERM sorting domain-containing protein</fullName>
    </recommendedName>
</protein>
<dbReference type="Proteomes" id="UP000655759">
    <property type="component" value="Unassembled WGS sequence"/>
</dbReference>
<accession>A0A812EWG4</accession>
<reference evidence="2" key="1">
    <citation type="submission" date="2021-02" db="EMBL/GenBank/DDBJ databases">
        <authorList>
            <person name="Han P."/>
        </authorList>
    </citation>
    <scope>NUCLEOTIDE SEQUENCE</scope>
    <source>
        <strain evidence="2">Candidatus Nitrosotenuis uzonensis 5A</strain>
    </source>
</reference>
<keyword evidence="1" id="KW-1133">Transmembrane helix</keyword>
<evidence type="ECO:0000313" key="3">
    <source>
        <dbReference type="Proteomes" id="UP000655759"/>
    </source>
</evidence>
<name>A0A812EWG4_9ARCH</name>
<evidence type="ECO:0008006" key="4">
    <source>
        <dbReference type="Google" id="ProtNLM"/>
    </source>
</evidence>
<keyword evidence="1" id="KW-0472">Membrane</keyword>
<dbReference type="AlphaFoldDB" id="A0A812EWG4"/>